<dbReference type="GO" id="GO:0020037">
    <property type="term" value="F:heme binding"/>
    <property type="evidence" value="ECO:0007669"/>
    <property type="project" value="InterPro"/>
</dbReference>
<comment type="caution">
    <text evidence="13">The sequence shown here is derived from an EMBL/GenBank/DDBJ whole genome shotgun (WGS) entry which is preliminary data.</text>
</comment>
<evidence type="ECO:0000256" key="6">
    <source>
        <dbReference type="ARBA" id="ARBA00022989"/>
    </source>
</evidence>
<dbReference type="EMBL" id="JAQQAF010000006">
    <property type="protein sequence ID" value="KAJ8479294.1"/>
    <property type="molecule type" value="Genomic_DNA"/>
</dbReference>
<keyword evidence="3 11" id="KW-0349">Heme</keyword>
<keyword evidence="6" id="KW-1133">Transmembrane helix</keyword>
<name>A0AAV8QQZ0_ENSVE</name>
<dbReference type="InterPro" id="IPR017972">
    <property type="entry name" value="Cyt_P450_CS"/>
</dbReference>
<comment type="similarity">
    <text evidence="2 12">Belongs to the cytochrome P450 family.</text>
</comment>
<reference evidence="13 14" key="1">
    <citation type="submission" date="2022-12" db="EMBL/GenBank/DDBJ databases">
        <title>Chromosome-scale assembly of the Ensete ventricosum genome.</title>
        <authorList>
            <person name="Dussert Y."/>
            <person name="Stocks J."/>
            <person name="Wendawek A."/>
            <person name="Woldeyes F."/>
            <person name="Nichols R.A."/>
            <person name="Borrell J.S."/>
        </authorList>
    </citation>
    <scope>NUCLEOTIDE SEQUENCE [LARGE SCALE GENOMIC DNA]</scope>
    <source>
        <strain evidence="14">cv. Maze</strain>
        <tissue evidence="13">Seeds</tissue>
    </source>
</reference>
<gene>
    <name evidence="13" type="ORF">OPV22_023021</name>
</gene>
<evidence type="ECO:0000256" key="4">
    <source>
        <dbReference type="ARBA" id="ARBA00022692"/>
    </source>
</evidence>
<dbReference type="Proteomes" id="UP001222027">
    <property type="component" value="Unassembled WGS sequence"/>
</dbReference>
<dbReference type="PANTHER" id="PTHR47947">
    <property type="entry name" value="CYTOCHROME P450 82C3-RELATED"/>
    <property type="match status" value="1"/>
</dbReference>
<keyword evidence="14" id="KW-1185">Reference proteome</keyword>
<keyword evidence="8 11" id="KW-0408">Iron</keyword>
<dbReference type="PRINTS" id="PR00385">
    <property type="entry name" value="P450"/>
</dbReference>
<dbReference type="InterPro" id="IPR050651">
    <property type="entry name" value="Plant_Cytochrome_P450_Monoox"/>
</dbReference>
<evidence type="ECO:0000256" key="5">
    <source>
        <dbReference type="ARBA" id="ARBA00022723"/>
    </source>
</evidence>
<dbReference type="CDD" id="cd20653">
    <property type="entry name" value="CYP81"/>
    <property type="match status" value="1"/>
</dbReference>
<evidence type="ECO:0000256" key="2">
    <source>
        <dbReference type="ARBA" id="ARBA00010617"/>
    </source>
</evidence>
<evidence type="ECO:0000256" key="7">
    <source>
        <dbReference type="ARBA" id="ARBA00023002"/>
    </source>
</evidence>
<proteinExistence type="inferred from homology"/>
<dbReference type="SUPFAM" id="SSF48264">
    <property type="entry name" value="Cytochrome P450"/>
    <property type="match status" value="1"/>
</dbReference>
<evidence type="ECO:0000256" key="1">
    <source>
        <dbReference type="ARBA" id="ARBA00004167"/>
    </source>
</evidence>
<organism evidence="13 14">
    <name type="scientific">Ensete ventricosum</name>
    <name type="common">Abyssinian banana</name>
    <name type="synonym">Musa ensete</name>
    <dbReference type="NCBI Taxonomy" id="4639"/>
    <lineage>
        <taxon>Eukaryota</taxon>
        <taxon>Viridiplantae</taxon>
        <taxon>Streptophyta</taxon>
        <taxon>Embryophyta</taxon>
        <taxon>Tracheophyta</taxon>
        <taxon>Spermatophyta</taxon>
        <taxon>Magnoliopsida</taxon>
        <taxon>Liliopsida</taxon>
        <taxon>Zingiberales</taxon>
        <taxon>Musaceae</taxon>
        <taxon>Ensete</taxon>
    </lineage>
</organism>
<evidence type="ECO:0000256" key="3">
    <source>
        <dbReference type="ARBA" id="ARBA00022617"/>
    </source>
</evidence>
<dbReference type="GO" id="GO:0016705">
    <property type="term" value="F:oxidoreductase activity, acting on paired donors, with incorporation or reduction of molecular oxygen"/>
    <property type="evidence" value="ECO:0007669"/>
    <property type="project" value="InterPro"/>
</dbReference>
<dbReference type="GO" id="GO:0004497">
    <property type="term" value="F:monooxygenase activity"/>
    <property type="evidence" value="ECO:0007669"/>
    <property type="project" value="UniProtKB-KW"/>
</dbReference>
<keyword evidence="5 11" id="KW-0479">Metal-binding</keyword>
<dbReference type="Pfam" id="PF00067">
    <property type="entry name" value="p450"/>
    <property type="match status" value="1"/>
</dbReference>
<evidence type="ECO:0000256" key="12">
    <source>
        <dbReference type="RuleBase" id="RU000461"/>
    </source>
</evidence>
<evidence type="ECO:0000256" key="8">
    <source>
        <dbReference type="ARBA" id="ARBA00023004"/>
    </source>
</evidence>
<accession>A0AAV8QQZ0</accession>
<comment type="cofactor">
    <cofactor evidence="11">
        <name>heme</name>
        <dbReference type="ChEBI" id="CHEBI:30413"/>
    </cofactor>
</comment>
<keyword evidence="10" id="KW-0472">Membrane</keyword>
<evidence type="ECO:0000256" key="11">
    <source>
        <dbReference type="PIRSR" id="PIRSR602401-1"/>
    </source>
</evidence>
<keyword evidence="4" id="KW-0812">Transmembrane</keyword>
<dbReference type="InterPro" id="IPR002401">
    <property type="entry name" value="Cyt_P450_E_grp-I"/>
</dbReference>
<evidence type="ECO:0000256" key="9">
    <source>
        <dbReference type="ARBA" id="ARBA00023033"/>
    </source>
</evidence>
<dbReference type="PROSITE" id="PS00086">
    <property type="entry name" value="CYTOCHROME_P450"/>
    <property type="match status" value="1"/>
</dbReference>
<dbReference type="PRINTS" id="PR00463">
    <property type="entry name" value="EP450I"/>
</dbReference>
<dbReference type="InterPro" id="IPR036396">
    <property type="entry name" value="Cyt_P450_sf"/>
</dbReference>
<evidence type="ECO:0000313" key="14">
    <source>
        <dbReference type="Proteomes" id="UP001222027"/>
    </source>
</evidence>
<dbReference type="Gene3D" id="1.10.630.10">
    <property type="entry name" value="Cytochrome P450"/>
    <property type="match status" value="1"/>
</dbReference>
<keyword evidence="7 12" id="KW-0560">Oxidoreductase</keyword>
<dbReference type="FunFam" id="1.10.630.10:FF:000081">
    <property type="entry name" value="Cytochrome P450 CYP81N5"/>
    <property type="match status" value="1"/>
</dbReference>
<evidence type="ECO:0000256" key="10">
    <source>
        <dbReference type="ARBA" id="ARBA00023136"/>
    </source>
</evidence>
<evidence type="ECO:0000313" key="13">
    <source>
        <dbReference type="EMBL" id="KAJ8479294.1"/>
    </source>
</evidence>
<feature type="binding site" description="axial binding residue" evidence="11">
    <location>
        <position position="461"/>
    </location>
    <ligand>
        <name>heme</name>
        <dbReference type="ChEBI" id="CHEBI:30413"/>
    </ligand>
    <ligandPart>
        <name>Fe</name>
        <dbReference type="ChEBI" id="CHEBI:18248"/>
    </ligandPart>
</feature>
<dbReference type="GO" id="GO:0005506">
    <property type="term" value="F:iron ion binding"/>
    <property type="evidence" value="ECO:0007669"/>
    <property type="project" value="InterPro"/>
</dbReference>
<sequence>MADASSFLPLVSSLLILLFLLFASLSWRWTRSVRKNLPPSPPSFPIIGHLHLIAKLPPHRALAAIAAARGPVVLLRLGSRPVLLVSSAVAAEECFTSHDLAFANRPRLLAAQIMGYGCTSIAWTSYGPHWRNLRRISAVHLFSRGALRSSSDSRTGAVRSLAKALFLEGSDSEPAGPRRVEMKSRFFNLAYDVIMGAVATAVEGESADERRRFQEVVEETFAVSGAVNVADFFPALRRLGWRGLERKLVKIQRSRDALFGELIERHRVRRRQSGSNGEAATAIGNGDKGRATVIDVMLSLQESDPGTYTDVTIKGLIVELFGGGIDTSAITMEWAMSLLLNNPEVLHMARAELDAKIGQGRMAEEEDIPDLPYLNCIVNEILRLYPAGPLLMPHESSQDCTVGGYDVPRGTMLLVNVWAIHRDPNTWDEPEEFKPERFQCEGEKEEAGLRMLPFGAGRRKCPGEGLAMRLIGLALATLIHCFEWEKLPGEEVDMTEGQGLSLPKAKPLEVVCTPRHTMLHALSHL</sequence>
<comment type="subcellular location">
    <subcellularLocation>
        <location evidence="1">Membrane</location>
        <topology evidence="1">Single-pass membrane protein</topology>
    </subcellularLocation>
</comment>
<protein>
    <submittedName>
        <fullName evidence="13">Uncharacterized protein</fullName>
    </submittedName>
</protein>
<dbReference type="InterPro" id="IPR001128">
    <property type="entry name" value="Cyt_P450"/>
</dbReference>
<dbReference type="PANTHER" id="PTHR47947:SF62">
    <property type="entry name" value="CYTOCHROME P450, FAMILY 81, SUBFAMILY D, POLYPEPTIDE 5"/>
    <property type="match status" value="1"/>
</dbReference>
<dbReference type="GO" id="GO:0016020">
    <property type="term" value="C:membrane"/>
    <property type="evidence" value="ECO:0007669"/>
    <property type="project" value="UniProtKB-SubCell"/>
</dbReference>
<dbReference type="AlphaFoldDB" id="A0AAV8QQZ0"/>
<keyword evidence="9 12" id="KW-0503">Monooxygenase</keyword>